<dbReference type="InterPro" id="IPR036390">
    <property type="entry name" value="WH_DNA-bd_sf"/>
</dbReference>
<evidence type="ECO:0008006" key="6">
    <source>
        <dbReference type="Google" id="ProtNLM"/>
    </source>
</evidence>
<keyword evidence="3" id="KW-0804">Transcription</keyword>
<dbReference type="PATRIC" id="fig|1086011.3.peg.2199"/>
<evidence type="ECO:0000256" key="3">
    <source>
        <dbReference type="ARBA" id="ARBA00023163"/>
    </source>
</evidence>
<dbReference type="InterPro" id="IPR036388">
    <property type="entry name" value="WH-like_DNA-bd_sf"/>
</dbReference>
<keyword evidence="2" id="KW-0238">DNA-binding</keyword>
<dbReference type="Gene3D" id="1.10.10.10">
    <property type="entry name" value="Winged helix-like DNA-binding domain superfamily/Winged helix DNA-binding domain"/>
    <property type="match status" value="1"/>
</dbReference>
<proteinExistence type="predicted"/>
<organism evidence="4 5">
    <name type="scientific">Flavobacterium frigoris (strain PS1)</name>
    <dbReference type="NCBI Taxonomy" id="1086011"/>
    <lineage>
        <taxon>Bacteria</taxon>
        <taxon>Pseudomonadati</taxon>
        <taxon>Bacteroidota</taxon>
        <taxon>Flavobacteriia</taxon>
        <taxon>Flavobacteriales</taxon>
        <taxon>Flavobacteriaceae</taxon>
        <taxon>Flavobacterium</taxon>
    </lineage>
</organism>
<accession>H7FTP6</accession>
<dbReference type="EMBL" id="AHKF01000018">
    <property type="protein sequence ID" value="EIA08525.1"/>
    <property type="molecule type" value="Genomic_DNA"/>
</dbReference>
<evidence type="ECO:0000256" key="2">
    <source>
        <dbReference type="ARBA" id="ARBA00023125"/>
    </source>
</evidence>
<evidence type="ECO:0000256" key="1">
    <source>
        <dbReference type="ARBA" id="ARBA00023015"/>
    </source>
</evidence>
<dbReference type="OrthoDB" id="1807857at2"/>
<dbReference type="RefSeq" id="WP_007138424.1">
    <property type="nucleotide sequence ID" value="NZ_AHKF01000018.1"/>
</dbReference>
<keyword evidence="1" id="KW-0805">Transcription regulation</keyword>
<evidence type="ECO:0000313" key="5">
    <source>
        <dbReference type="Proteomes" id="UP000005566"/>
    </source>
</evidence>
<evidence type="ECO:0000313" key="4">
    <source>
        <dbReference type="EMBL" id="EIA08525.1"/>
    </source>
</evidence>
<dbReference type="InterPro" id="IPR052362">
    <property type="entry name" value="HTH-GbsR_regulator"/>
</dbReference>
<dbReference type="GO" id="GO:0003677">
    <property type="term" value="F:DNA binding"/>
    <property type="evidence" value="ECO:0007669"/>
    <property type="project" value="UniProtKB-KW"/>
</dbReference>
<dbReference type="STRING" id="1086011.HJ01_02247"/>
<dbReference type="Proteomes" id="UP000005566">
    <property type="component" value="Unassembled WGS sequence"/>
</dbReference>
<comment type="caution">
    <text evidence="4">The sequence shown here is derived from an EMBL/GenBank/DDBJ whole genome shotgun (WGS) entry which is preliminary data.</text>
</comment>
<dbReference type="PANTHER" id="PTHR38465:SF1">
    <property type="entry name" value="HTH-TYPE TRANSCRIPTIONAL REGULATOR MJ1563-RELATED"/>
    <property type="match status" value="1"/>
</dbReference>
<sequence length="152" mass="17740">MVQLTEKQKELIEKFGVIQEQMGLAPAPSRVNSLLTISDENELTFDDIRETLNLSKSATSNALHVLIALDRIGYKTKSGDRKKYFYSKLDQWKSKFKNDILALNGYIEMMKEIAINRNPETIEYNQKLDELTNFMEYFIEETVKIIDKWGHK</sequence>
<dbReference type="SUPFAM" id="SSF46785">
    <property type="entry name" value="Winged helix' DNA-binding domain"/>
    <property type="match status" value="1"/>
</dbReference>
<gene>
    <name evidence="4" type="ORF">HJ01_02247</name>
</gene>
<reference evidence="4 5" key="1">
    <citation type="journal article" date="2014" name="Acta Crystallogr. D">
        <title>Structure-based characterization and antifreeze properties of a hyperactive ice-binding protein from the Antarctic bacterium Flavobacterium frigoris PS1.</title>
        <authorList>
            <person name="Do H."/>
            <person name="Kim S.J."/>
            <person name="Kim H.J."/>
            <person name="Lee J.H."/>
        </authorList>
    </citation>
    <scope>NUCLEOTIDE SEQUENCE [LARGE SCALE GENOMIC DNA]</scope>
    <source>
        <strain evidence="4 5">PS1</strain>
    </source>
</reference>
<dbReference type="PANTHER" id="PTHR38465">
    <property type="entry name" value="HTH-TYPE TRANSCRIPTIONAL REGULATOR MJ1563-RELATED"/>
    <property type="match status" value="1"/>
</dbReference>
<protein>
    <recommendedName>
        <fullName evidence="6">HTH marR-type domain-containing protein</fullName>
    </recommendedName>
</protein>
<dbReference type="eggNOG" id="COG1510">
    <property type="taxonomic scope" value="Bacteria"/>
</dbReference>
<keyword evidence="5" id="KW-1185">Reference proteome</keyword>
<name>H7FTP6_FLAFP</name>
<dbReference type="AlphaFoldDB" id="H7FTP6"/>